<evidence type="ECO:0000256" key="5">
    <source>
        <dbReference type="SAM" id="SignalP"/>
    </source>
</evidence>
<comment type="similarity">
    <text evidence="2">Belongs to the bacterial solute-binding protein 5 family.</text>
</comment>
<dbReference type="InterPro" id="IPR030678">
    <property type="entry name" value="Peptide/Ni-bd"/>
</dbReference>
<dbReference type="PANTHER" id="PTHR30290:SF64">
    <property type="entry name" value="ABC TRANSPORTER PERIPLASMIC BINDING PROTEIN"/>
    <property type="match status" value="1"/>
</dbReference>
<dbReference type="Gene3D" id="3.40.190.10">
    <property type="entry name" value="Periplasmic binding protein-like II"/>
    <property type="match status" value="1"/>
</dbReference>
<feature type="region of interest" description="Disordered" evidence="4">
    <location>
        <begin position="1"/>
        <end position="26"/>
    </location>
</feature>
<feature type="signal peptide" evidence="5">
    <location>
        <begin position="1"/>
        <end position="49"/>
    </location>
</feature>
<dbReference type="GO" id="GO:1904680">
    <property type="term" value="F:peptide transmembrane transporter activity"/>
    <property type="evidence" value="ECO:0007669"/>
    <property type="project" value="TreeGrafter"/>
</dbReference>
<protein>
    <submittedName>
        <fullName evidence="7">Microcin C transport system substrate-binding protein</fullName>
    </submittedName>
</protein>
<gene>
    <name evidence="7" type="ORF">SAMN05444002_3187</name>
</gene>
<feature type="chain" id="PRO_5011958233" evidence="5">
    <location>
        <begin position="50"/>
        <end position="656"/>
    </location>
</feature>
<evidence type="ECO:0000313" key="7">
    <source>
        <dbReference type="EMBL" id="SIO16346.1"/>
    </source>
</evidence>
<dbReference type="Proteomes" id="UP000184932">
    <property type="component" value="Unassembled WGS sequence"/>
</dbReference>
<evidence type="ECO:0000256" key="3">
    <source>
        <dbReference type="ARBA" id="ARBA00022729"/>
    </source>
</evidence>
<dbReference type="PIRSF" id="PIRSF002741">
    <property type="entry name" value="MppA"/>
    <property type="match status" value="1"/>
</dbReference>
<dbReference type="GO" id="GO:0043190">
    <property type="term" value="C:ATP-binding cassette (ABC) transporter complex"/>
    <property type="evidence" value="ECO:0007669"/>
    <property type="project" value="InterPro"/>
</dbReference>
<dbReference type="SUPFAM" id="SSF53850">
    <property type="entry name" value="Periplasmic binding protein-like II"/>
    <property type="match status" value="1"/>
</dbReference>
<dbReference type="InterPro" id="IPR039424">
    <property type="entry name" value="SBP_5"/>
</dbReference>
<dbReference type="Gene3D" id="3.10.105.10">
    <property type="entry name" value="Dipeptide-binding Protein, Domain 3"/>
    <property type="match status" value="1"/>
</dbReference>
<organism evidence="7 8">
    <name type="scientific">Vannielia litorea</name>
    <dbReference type="NCBI Taxonomy" id="1217970"/>
    <lineage>
        <taxon>Bacteria</taxon>
        <taxon>Pseudomonadati</taxon>
        <taxon>Pseudomonadota</taxon>
        <taxon>Alphaproteobacteria</taxon>
        <taxon>Rhodobacterales</taxon>
        <taxon>Paracoccaceae</taxon>
        <taxon>Vannielia</taxon>
    </lineage>
</organism>
<evidence type="ECO:0000256" key="1">
    <source>
        <dbReference type="ARBA" id="ARBA00004418"/>
    </source>
</evidence>
<dbReference type="CDD" id="cd08497">
    <property type="entry name" value="MbnE-like"/>
    <property type="match status" value="1"/>
</dbReference>
<dbReference type="Pfam" id="PF00496">
    <property type="entry name" value="SBP_bac_5"/>
    <property type="match status" value="1"/>
</dbReference>
<accession>A0A1N6H9B1</accession>
<feature type="region of interest" description="Disordered" evidence="4">
    <location>
        <begin position="433"/>
        <end position="452"/>
    </location>
</feature>
<comment type="subcellular location">
    <subcellularLocation>
        <location evidence="1">Periplasm</location>
    </subcellularLocation>
</comment>
<evidence type="ECO:0000313" key="8">
    <source>
        <dbReference type="Proteomes" id="UP000184932"/>
    </source>
</evidence>
<dbReference type="InterPro" id="IPR000914">
    <property type="entry name" value="SBP_5_dom"/>
</dbReference>
<feature type="domain" description="Solute-binding protein family 5" evidence="6">
    <location>
        <begin position="141"/>
        <end position="557"/>
    </location>
</feature>
<evidence type="ECO:0000256" key="2">
    <source>
        <dbReference type="ARBA" id="ARBA00005695"/>
    </source>
</evidence>
<dbReference type="PANTHER" id="PTHR30290">
    <property type="entry name" value="PERIPLASMIC BINDING COMPONENT OF ABC TRANSPORTER"/>
    <property type="match status" value="1"/>
</dbReference>
<evidence type="ECO:0000259" key="6">
    <source>
        <dbReference type="Pfam" id="PF00496"/>
    </source>
</evidence>
<keyword evidence="8" id="KW-1185">Reference proteome</keyword>
<sequence length="656" mass="73352">MSDPERSLDLRQIAPMTPDAANSRRPNSMLARAQGVALAVLLAAMPAVAQEQAGAEGGQATLIRHGIPTFPGGELKYGPDFEHLDYVNPEAPKGGEMSEWAFGGFDNWNPYTINGRAGALSSAPHESLLTGVSDEIGTDYGLLAESMEYPEDRSWVIFTLREGTEFSDGSPLTTEDVMFSYELFREKGLPSYREILAASVESAEVIDDRRIKFTFMPEKEKRDLIQMVGGLSIFSKAQYEANRMDLEEPQTTPWLGSGPYVVDLSRSEMGKTVVVTRNPDYWGEDLSINRGRNNFDALRVEYFADYAVALEGFKAGAYLFRNEASSKDWATGYEFPAVKNGWVVKRELAHGRIATGQSFVYNLRRTQLQDPRVREAIGLMFNFEWSNEKLFYGIYSRVSSFWENTDLAATGLPSEAELALLEPLRADIPEEVFTEEPFSEPTSDPNSATDRRNLRRANKLLDEAGWSEFNNAGLRVKDGKTLRVEFLNDSQTFDRVINPFVENLRAAGIDAVHQRVDNASATERERPPSYDFDIVTAFLQTGYIPGDGLKQYFGGETADTSTFNKMGLKNAAVDSLIESVKAAQTEEELRVATSALDRVLRALKFRTGQWHKAADTVAYYDIFEHPEELPPYALGNMDFWWYNAEKAETLKAAGAF</sequence>
<name>A0A1N6H9B1_9RHOB</name>
<dbReference type="STRING" id="1217970.SAMN05444002_3187"/>
<dbReference type="GO" id="GO:0042884">
    <property type="term" value="P:microcin transport"/>
    <property type="evidence" value="ECO:0007669"/>
    <property type="project" value="TreeGrafter"/>
</dbReference>
<keyword evidence="3 5" id="KW-0732">Signal</keyword>
<dbReference type="AlphaFoldDB" id="A0A1N6H9B1"/>
<evidence type="ECO:0000256" key="4">
    <source>
        <dbReference type="SAM" id="MobiDB-lite"/>
    </source>
</evidence>
<proteinExistence type="inferred from homology"/>
<dbReference type="GO" id="GO:0030288">
    <property type="term" value="C:outer membrane-bounded periplasmic space"/>
    <property type="evidence" value="ECO:0007669"/>
    <property type="project" value="TreeGrafter"/>
</dbReference>
<dbReference type="GO" id="GO:0015833">
    <property type="term" value="P:peptide transport"/>
    <property type="evidence" value="ECO:0007669"/>
    <property type="project" value="TreeGrafter"/>
</dbReference>
<reference evidence="8" key="1">
    <citation type="submission" date="2016-11" db="EMBL/GenBank/DDBJ databases">
        <authorList>
            <person name="Varghese N."/>
            <person name="Submissions S."/>
        </authorList>
    </citation>
    <scope>NUCLEOTIDE SEQUENCE [LARGE SCALE GENOMIC DNA]</scope>
    <source>
        <strain evidence="8">DSM 29440</strain>
    </source>
</reference>
<dbReference type="EMBL" id="FSRL01000001">
    <property type="protein sequence ID" value="SIO16346.1"/>
    <property type="molecule type" value="Genomic_DNA"/>
</dbReference>